<protein>
    <recommendedName>
        <fullName evidence="4">AB hydrolase-1 domain-containing protein</fullName>
    </recommendedName>
</protein>
<dbReference type="Proteomes" id="UP001222932">
    <property type="component" value="Unassembled WGS sequence"/>
</dbReference>
<gene>
    <name evidence="2" type="ORF">CspeluHIS016_0202020</name>
</gene>
<evidence type="ECO:0000313" key="2">
    <source>
        <dbReference type="EMBL" id="GMK55146.1"/>
    </source>
</evidence>
<evidence type="ECO:0008006" key="4">
    <source>
        <dbReference type="Google" id="ProtNLM"/>
    </source>
</evidence>
<dbReference type="SUPFAM" id="SSF53474">
    <property type="entry name" value="alpha/beta-Hydrolases"/>
    <property type="match status" value="1"/>
</dbReference>
<dbReference type="Gene3D" id="3.40.50.1820">
    <property type="entry name" value="alpha/beta hydrolase"/>
    <property type="match status" value="1"/>
</dbReference>
<name>A0AAD3Y9Q2_9TREE</name>
<dbReference type="AlphaFoldDB" id="A0AAD3Y9Q2"/>
<accession>A0AAD3Y9Q2</accession>
<evidence type="ECO:0000256" key="1">
    <source>
        <dbReference type="SAM" id="MobiDB-lite"/>
    </source>
</evidence>
<reference evidence="2" key="2">
    <citation type="submission" date="2023-06" db="EMBL/GenBank/DDBJ databases">
        <authorList>
            <person name="Kobayashi Y."/>
            <person name="Kayamori A."/>
            <person name="Aoki K."/>
            <person name="Shiwa Y."/>
            <person name="Fujita N."/>
            <person name="Sugita T."/>
            <person name="Iwasaki W."/>
            <person name="Tanaka N."/>
            <person name="Takashima M."/>
        </authorList>
    </citation>
    <scope>NUCLEOTIDE SEQUENCE</scope>
    <source>
        <strain evidence="2">HIS016</strain>
    </source>
</reference>
<sequence length="468" mass="49155">MAPIESYPRYTKASVAPSPCVPPRPLLALRRPPPATAPPAPERPALAAPAGYTRSVHAAPAAWPKTLKEGAGALSRSSTPFGPAPAPNGADGNGEGKAERAARIVREKDVCVSARRDATYWPINEAEAGGQPAQWLSVERWTRDIPAQDGITLVVAHANGIQKELYHPMMAGVIEQTGPGALFGSGAPLPSGPGAPVINDIWFLDDAHHGASVDLNAGLLGPVYAWADCARDVANFVLHVLPAVRGSAYQMEWSDTAPVTPVVGVGHSIGGNALVQAAAMCDAFSALLLIEPMCQPAIGNVQIKLGHPIVQGALRRRASWPSLSSAASVRNNAMFASWSDQVFALYLATSLVPGPDGTDGVDGGVTLATPTWAEAAVFADPEGPQHGWDALPRLQCPVGFVLGDDQAWLGGPKVVPEIPWRAPRSRNERLRAGSHLLPQEAPEQCAQSVCRFLCTLEAGVWDVVGSKL</sequence>
<organism evidence="2 3">
    <name type="scientific">Cutaneotrichosporon spelunceum</name>
    <dbReference type="NCBI Taxonomy" id="1672016"/>
    <lineage>
        <taxon>Eukaryota</taxon>
        <taxon>Fungi</taxon>
        <taxon>Dikarya</taxon>
        <taxon>Basidiomycota</taxon>
        <taxon>Agaricomycotina</taxon>
        <taxon>Tremellomycetes</taxon>
        <taxon>Trichosporonales</taxon>
        <taxon>Trichosporonaceae</taxon>
        <taxon>Cutaneotrichosporon</taxon>
    </lineage>
</organism>
<proteinExistence type="predicted"/>
<dbReference type="EMBL" id="BTCM01000002">
    <property type="protein sequence ID" value="GMK55146.1"/>
    <property type="molecule type" value="Genomic_DNA"/>
</dbReference>
<feature type="compositionally biased region" description="Pro residues" evidence="1">
    <location>
        <begin position="19"/>
        <end position="42"/>
    </location>
</feature>
<keyword evidence="3" id="KW-1185">Reference proteome</keyword>
<evidence type="ECO:0000313" key="3">
    <source>
        <dbReference type="Proteomes" id="UP001222932"/>
    </source>
</evidence>
<dbReference type="InterPro" id="IPR029058">
    <property type="entry name" value="AB_hydrolase_fold"/>
</dbReference>
<reference evidence="2" key="1">
    <citation type="journal article" date="2023" name="BMC Genomics">
        <title>Chromosome-level genome assemblies of Cutaneotrichosporon spp. (Trichosporonales, Basidiomycota) reveal imbalanced evolution between nucleotide sequences and chromosome synteny.</title>
        <authorList>
            <person name="Kobayashi Y."/>
            <person name="Kayamori A."/>
            <person name="Aoki K."/>
            <person name="Shiwa Y."/>
            <person name="Matsutani M."/>
            <person name="Fujita N."/>
            <person name="Sugita T."/>
            <person name="Iwasaki W."/>
            <person name="Tanaka N."/>
            <person name="Takashima M."/>
        </authorList>
    </citation>
    <scope>NUCLEOTIDE SEQUENCE</scope>
    <source>
        <strain evidence="2">HIS016</strain>
    </source>
</reference>
<feature type="region of interest" description="Disordered" evidence="1">
    <location>
        <begin position="72"/>
        <end position="101"/>
    </location>
</feature>
<feature type="region of interest" description="Disordered" evidence="1">
    <location>
        <begin position="1"/>
        <end position="52"/>
    </location>
</feature>
<comment type="caution">
    <text evidence="2">The sequence shown here is derived from an EMBL/GenBank/DDBJ whole genome shotgun (WGS) entry which is preliminary data.</text>
</comment>